<dbReference type="Gene3D" id="1.10.3210.10">
    <property type="entry name" value="Hypothetical protein af1432"/>
    <property type="match status" value="1"/>
</dbReference>
<dbReference type="EMBL" id="AP028654">
    <property type="protein sequence ID" value="BEP30029.1"/>
    <property type="molecule type" value="Genomic_DNA"/>
</dbReference>
<dbReference type="PANTHER" id="PTHR43155">
    <property type="entry name" value="CYCLIC DI-GMP PHOSPHODIESTERASE PA4108-RELATED"/>
    <property type="match status" value="1"/>
</dbReference>
<dbReference type="KEGG" id="hprf:HLPR_23600"/>
<accession>A0AAU9EPG6</accession>
<evidence type="ECO:0000259" key="1">
    <source>
        <dbReference type="PROSITE" id="PS51832"/>
    </source>
</evidence>
<dbReference type="PROSITE" id="PS51832">
    <property type="entry name" value="HD_GYP"/>
    <property type="match status" value="1"/>
</dbReference>
<dbReference type="InterPro" id="IPR003607">
    <property type="entry name" value="HD/PDEase_dom"/>
</dbReference>
<sequence>MNQKMELKTSECEEKYEKLIYERYKVIINSFIHTDNMDKRDFLKLVFDSAFELIPEAQKGSLYELNKDFYTPIFSRGYDIEVLNKLKFPKDKLFIDYDSCFEKTLLAKEVYIAKREDSKFDLETINIFKQLGTYKEFVSLYATIIVEGEYIGLISLENFDEKSFSKSSKVVLKFYSQLISNFYSQKIIQEREKKMYQNTIDALISAIEIKDKYTVGHARRVNKLSLSLAKEIGITGKQLNDIDISSILHDVGKIGIPTDILVKPEKLSKEEYEIVKQHPLNAKKILSNIEDFDRIAELTYMHHEHYDGNGYPNGLKGDQIPIEAQIIQIADAFDAMTSDRSYRKGFSNKDALKIVISEKGKQFNPKLVEILLKLIKN</sequence>
<evidence type="ECO:0000313" key="2">
    <source>
        <dbReference type="EMBL" id="BEP30029.1"/>
    </source>
</evidence>
<evidence type="ECO:0000313" key="3">
    <source>
        <dbReference type="Proteomes" id="UP001321786"/>
    </source>
</evidence>
<name>A0AAU9EPG6_9FIRM</name>
<dbReference type="InterPro" id="IPR037522">
    <property type="entry name" value="HD_GYP_dom"/>
</dbReference>
<protein>
    <recommendedName>
        <fullName evidence="1">HD-GYP domain-containing protein</fullName>
    </recommendedName>
</protein>
<reference evidence="2 3" key="1">
    <citation type="submission" date="2023-08" db="EMBL/GenBank/DDBJ databases">
        <title>Helicovermis profunda gen. nov., sp. nov., a novel mesophilic, fermentative bacterium within the Bacillota from a deep-sea hydrothermal vent chimney.</title>
        <authorList>
            <person name="Miyazaki U."/>
            <person name="Mizutani D."/>
            <person name="Hashimoto Y."/>
            <person name="Tame A."/>
            <person name="Sawayama S."/>
            <person name="Miyazaki J."/>
            <person name="Takai K."/>
            <person name="Nakagawa S."/>
        </authorList>
    </citation>
    <scope>NUCLEOTIDE SEQUENCE [LARGE SCALE GENOMIC DNA]</scope>
    <source>
        <strain evidence="2 3">S502</strain>
    </source>
</reference>
<dbReference type="SMART" id="SM00471">
    <property type="entry name" value="HDc"/>
    <property type="match status" value="1"/>
</dbReference>
<dbReference type="CDD" id="cd00077">
    <property type="entry name" value="HDc"/>
    <property type="match status" value="1"/>
</dbReference>
<dbReference type="AlphaFoldDB" id="A0AAU9EPG6"/>
<dbReference type="Proteomes" id="UP001321786">
    <property type="component" value="Chromosome"/>
</dbReference>
<keyword evidence="3" id="KW-1185">Reference proteome</keyword>
<dbReference type="Pfam" id="PF13487">
    <property type="entry name" value="HD_5"/>
    <property type="match status" value="1"/>
</dbReference>
<gene>
    <name evidence="2" type="ORF">HLPR_23600</name>
</gene>
<proteinExistence type="predicted"/>
<dbReference type="RefSeq" id="WP_338535632.1">
    <property type="nucleotide sequence ID" value="NZ_AP028654.1"/>
</dbReference>
<organism evidence="2 3">
    <name type="scientific">Helicovermis profundi</name>
    <dbReference type="NCBI Taxonomy" id="3065157"/>
    <lineage>
        <taxon>Bacteria</taxon>
        <taxon>Bacillati</taxon>
        <taxon>Bacillota</taxon>
        <taxon>Clostridia</taxon>
        <taxon>Helicovermis</taxon>
    </lineage>
</organism>
<dbReference type="SUPFAM" id="SSF109604">
    <property type="entry name" value="HD-domain/PDEase-like"/>
    <property type="match status" value="1"/>
</dbReference>
<feature type="domain" description="HD-GYP" evidence="1">
    <location>
        <begin position="192"/>
        <end position="377"/>
    </location>
</feature>